<evidence type="ECO:0000313" key="3">
    <source>
        <dbReference type="EMBL" id="HGQ18988.1"/>
    </source>
</evidence>
<proteinExistence type="inferred from homology"/>
<dbReference type="Pfam" id="PF04457">
    <property type="entry name" value="MJ1316"/>
    <property type="match status" value="1"/>
</dbReference>
<reference evidence="3" key="1">
    <citation type="journal article" date="2020" name="mSystems">
        <title>Genome- and Community-Level Interaction Insights into Carbon Utilization and Element Cycling Functions of Hydrothermarchaeota in Hydrothermal Sediment.</title>
        <authorList>
            <person name="Zhou Z."/>
            <person name="Liu Y."/>
            <person name="Xu W."/>
            <person name="Pan J."/>
            <person name="Luo Z.H."/>
            <person name="Li M."/>
        </authorList>
    </citation>
    <scope>NUCLEOTIDE SEQUENCE [LARGE SCALE GENOMIC DNA]</scope>
    <source>
        <strain evidence="3">SpSt-657</strain>
    </source>
</reference>
<organism evidence="3">
    <name type="scientific">Ignisphaera aggregans</name>
    <dbReference type="NCBI Taxonomy" id="334771"/>
    <lineage>
        <taxon>Archaea</taxon>
        <taxon>Thermoproteota</taxon>
        <taxon>Thermoprotei</taxon>
        <taxon>Desulfurococcales</taxon>
        <taxon>Desulfurococcaceae</taxon>
        <taxon>Ignisphaera</taxon>
    </lineage>
</organism>
<dbReference type="InterPro" id="IPR007547">
    <property type="entry name" value="UPF0248"/>
</dbReference>
<sequence length="88" mass="10485">MRIKDAINKILWKYRNVLENYYLVVVDRLNVSGFKRIPFKSIHSVDNYYVYVTNGFDTVVIPIHRVVMIEDIKGTVIWSREEGFKVDF</sequence>
<comment type="caution">
    <text evidence="3">The sequence shown here is derived from an EMBL/GenBank/DDBJ whole genome shotgun (WGS) entry which is preliminary data.</text>
</comment>
<comment type="similarity">
    <text evidence="1">Belongs to the UPF0248 family.</text>
</comment>
<evidence type="ECO:0000259" key="2">
    <source>
        <dbReference type="Pfam" id="PF04457"/>
    </source>
</evidence>
<accession>A0A7J3JSC4</accession>
<dbReference type="InterPro" id="IPR040459">
    <property type="entry name" value="MJ1316"/>
</dbReference>
<name>A0A7J3JSC4_9CREN</name>
<dbReference type="AlphaFoldDB" id="A0A7J3JSC4"/>
<dbReference type="EMBL" id="DTBZ01000156">
    <property type="protein sequence ID" value="HGQ18988.1"/>
    <property type="molecule type" value="Genomic_DNA"/>
</dbReference>
<feature type="domain" description="MJ1316 RNA cyclic group end recognition" evidence="2">
    <location>
        <begin position="1"/>
        <end position="80"/>
    </location>
</feature>
<protein>
    <recommendedName>
        <fullName evidence="1">UPF0248 protein ENU30_08480</fullName>
    </recommendedName>
</protein>
<dbReference type="HAMAP" id="MF_01245">
    <property type="entry name" value="UPF0248"/>
    <property type="match status" value="1"/>
</dbReference>
<evidence type="ECO:0000256" key="1">
    <source>
        <dbReference type="HAMAP-Rule" id="MF_01245"/>
    </source>
</evidence>
<gene>
    <name evidence="3" type="ORF">ENU30_08480</name>
</gene>